<accession>A0ABM9P1T5</accession>
<gene>
    <name evidence="1" type="ORF">T190607A01A_30001</name>
</gene>
<evidence type="ECO:0000313" key="1">
    <source>
        <dbReference type="EMBL" id="CAL2087655.1"/>
    </source>
</evidence>
<reference evidence="1 2" key="1">
    <citation type="submission" date="2024-05" db="EMBL/GenBank/DDBJ databases">
        <authorList>
            <person name="Duchaud E."/>
        </authorList>
    </citation>
    <scope>NUCLEOTIDE SEQUENCE [LARGE SCALE GENOMIC DNA]</scope>
    <source>
        <strain evidence="1">Ena-SAMPLE-TAB-13-05-2024-13:56:06:370-140302</strain>
    </source>
</reference>
<comment type="caution">
    <text evidence="1">The sequence shown here is derived from an EMBL/GenBank/DDBJ whole genome shotgun (WGS) entry which is preliminary data.</text>
</comment>
<sequence>MFIEILVVGFEKKINLKKLQKSFVRLKIVSKFASAFRNEANDHRDFGITNKLISSILMSLQRLS</sequence>
<dbReference type="Proteomes" id="UP001497416">
    <property type="component" value="Unassembled WGS sequence"/>
</dbReference>
<name>A0ABM9P1T5_9FLAO</name>
<keyword evidence="2" id="KW-1185">Reference proteome</keyword>
<dbReference type="EMBL" id="CAXIXY010000005">
    <property type="protein sequence ID" value="CAL2087655.1"/>
    <property type="molecule type" value="Genomic_DNA"/>
</dbReference>
<protein>
    <submittedName>
        <fullName evidence="1">Uncharacterized protein</fullName>
    </submittedName>
</protein>
<organism evidence="1 2">
    <name type="scientific">Tenacibaculum platacis</name>
    <dbReference type="NCBI Taxonomy" id="3137852"/>
    <lineage>
        <taxon>Bacteria</taxon>
        <taxon>Pseudomonadati</taxon>
        <taxon>Bacteroidota</taxon>
        <taxon>Flavobacteriia</taxon>
        <taxon>Flavobacteriales</taxon>
        <taxon>Flavobacteriaceae</taxon>
        <taxon>Tenacibaculum</taxon>
    </lineage>
</organism>
<evidence type="ECO:0000313" key="2">
    <source>
        <dbReference type="Proteomes" id="UP001497416"/>
    </source>
</evidence>
<proteinExistence type="predicted"/>